<protein>
    <submittedName>
        <fullName evidence="1">Uncharacterized protein</fullName>
    </submittedName>
</protein>
<dbReference type="EMBL" id="JAMQOL010000015">
    <property type="protein sequence ID" value="MCM4078256.1"/>
    <property type="molecule type" value="Genomic_DNA"/>
</dbReference>
<organism evidence="1 2">
    <name type="scientific">Paractinoplanes hotanensis</name>
    <dbReference type="NCBI Taxonomy" id="2906497"/>
    <lineage>
        <taxon>Bacteria</taxon>
        <taxon>Bacillati</taxon>
        <taxon>Actinomycetota</taxon>
        <taxon>Actinomycetes</taxon>
        <taxon>Micromonosporales</taxon>
        <taxon>Micromonosporaceae</taxon>
        <taxon>Paractinoplanes</taxon>
    </lineage>
</organism>
<keyword evidence="2" id="KW-1185">Reference proteome</keyword>
<proteinExistence type="predicted"/>
<comment type="caution">
    <text evidence="1">The sequence shown here is derived from an EMBL/GenBank/DDBJ whole genome shotgun (WGS) entry which is preliminary data.</text>
</comment>
<accession>A0ABT0XWT3</accession>
<reference evidence="1 2" key="1">
    <citation type="submission" date="2022-06" db="EMBL/GenBank/DDBJ databases">
        <title>Actinoplanes abujensis sp. nov., isolated from Nigerian arid soil.</title>
        <authorList>
            <person name="Ding P."/>
        </authorList>
    </citation>
    <scope>NUCLEOTIDE SEQUENCE [LARGE SCALE GENOMIC DNA]</scope>
    <source>
        <strain evidence="2">TRM88002</strain>
    </source>
</reference>
<sequence length="113" mass="12752">MYRAPRPAYDRPCDCTCPIHHSQPRSIYNEPGCHCLTICASQPMTLIAPQINGALFLDRHDVLWYVPGLQPGHWDWRYASPVPAGYPMHETGDLITDLLREANTGLISLTHVQ</sequence>
<evidence type="ECO:0000313" key="2">
    <source>
        <dbReference type="Proteomes" id="UP001523216"/>
    </source>
</evidence>
<gene>
    <name evidence="1" type="ORF">LXN57_11840</name>
</gene>
<dbReference type="RefSeq" id="WP_251798098.1">
    <property type="nucleotide sequence ID" value="NZ_JAMQOL010000015.1"/>
</dbReference>
<name>A0ABT0XWT3_9ACTN</name>
<evidence type="ECO:0000313" key="1">
    <source>
        <dbReference type="EMBL" id="MCM4078256.1"/>
    </source>
</evidence>
<dbReference type="Proteomes" id="UP001523216">
    <property type="component" value="Unassembled WGS sequence"/>
</dbReference>